<feature type="signal peptide" evidence="1">
    <location>
        <begin position="1"/>
        <end position="15"/>
    </location>
</feature>
<evidence type="ECO:0000313" key="3">
    <source>
        <dbReference type="Proteomes" id="UP000756346"/>
    </source>
</evidence>
<feature type="chain" id="PRO_5040426222" evidence="1">
    <location>
        <begin position="16"/>
        <end position="113"/>
    </location>
</feature>
<evidence type="ECO:0000256" key="1">
    <source>
        <dbReference type="SAM" id="SignalP"/>
    </source>
</evidence>
<gene>
    <name evidence="2" type="ORF">B0I36DRAFT_351580</name>
</gene>
<keyword evidence="1" id="KW-0732">Signal</keyword>
<reference evidence="2" key="1">
    <citation type="journal article" date="2021" name="Nat. Commun.">
        <title>Genetic determinants of endophytism in the Arabidopsis root mycobiome.</title>
        <authorList>
            <person name="Mesny F."/>
            <person name="Miyauchi S."/>
            <person name="Thiergart T."/>
            <person name="Pickel B."/>
            <person name="Atanasova L."/>
            <person name="Karlsson M."/>
            <person name="Huettel B."/>
            <person name="Barry K.W."/>
            <person name="Haridas S."/>
            <person name="Chen C."/>
            <person name="Bauer D."/>
            <person name="Andreopoulos W."/>
            <person name="Pangilinan J."/>
            <person name="LaButti K."/>
            <person name="Riley R."/>
            <person name="Lipzen A."/>
            <person name="Clum A."/>
            <person name="Drula E."/>
            <person name="Henrissat B."/>
            <person name="Kohler A."/>
            <person name="Grigoriev I.V."/>
            <person name="Martin F.M."/>
            <person name="Hacquard S."/>
        </authorList>
    </citation>
    <scope>NUCLEOTIDE SEQUENCE</scope>
    <source>
        <strain evidence="2">MPI-CAGE-CH-0230</strain>
    </source>
</reference>
<dbReference type="AlphaFoldDB" id="A0A9P9BLJ8"/>
<comment type="caution">
    <text evidence="2">The sequence shown here is derived from an EMBL/GenBank/DDBJ whole genome shotgun (WGS) entry which is preliminary data.</text>
</comment>
<organism evidence="2 3">
    <name type="scientific">Microdochium trichocladiopsis</name>
    <dbReference type="NCBI Taxonomy" id="1682393"/>
    <lineage>
        <taxon>Eukaryota</taxon>
        <taxon>Fungi</taxon>
        <taxon>Dikarya</taxon>
        <taxon>Ascomycota</taxon>
        <taxon>Pezizomycotina</taxon>
        <taxon>Sordariomycetes</taxon>
        <taxon>Xylariomycetidae</taxon>
        <taxon>Xylariales</taxon>
        <taxon>Microdochiaceae</taxon>
        <taxon>Microdochium</taxon>
    </lineage>
</organism>
<keyword evidence="3" id="KW-1185">Reference proteome</keyword>
<dbReference type="Proteomes" id="UP000756346">
    <property type="component" value="Unassembled WGS sequence"/>
</dbReference>
<dbReference type="GeneID" id="70186572"/>
<proteinExistence type="predicted"/>
<dbReference type="EMBL" id="JAGTJQ010000007">
    <property type="protein sequence ID" value="KAH7028162.1"/>
    <property type="molecule type" value="Genomic_DNA"/>
</dbReference>
<dbReference type="RefSeq" id="XP_046010961.1">
    <property type="nucleotide sequence ID" value="XM_046157026.1"/>
</dbReference>
<evidence type="ECO:0000313" key="2">
    <source>
        <dbReference type="EMBL" id="KAH7028162.1"/>
    </source>
</evidence>
<sequence>MKSVIVALLATVAMAAPAAELEVARQVTTKTVPACACINAAGDTTTGACIYGNGAIAVLDGKQYCYPHTARLEERTPSLYTPSECANGYPLFPLSSCKTVTVCVEADGWYRLC</sequence>
<protein>
    <submittedName>
        <fullName evidence="2">Uncharacterized protein</fullName>
    </submittedName>
</protein>
<accession>A0A9P9BLJ8</accession>
<name>A0A9P9BLJ8_9PEZI</name>
<dbReference type="OrthoDB" id="4986740at2759"/>